<evidence type="ECO:0000256" key="3">
    <source>
        <dbReference type="RuleBase" id="RU361235"/>
    </source>
</evidence>
<dbReference type="Proteomes" id="UP000247832">
    <property type="component" value="Unassembled WGS sequence"/>
</dbReference>
<dbReference type="PANTHER" id="PTHR11559">
    <property type="entry name" value="CARBOXYLESTERASE"/>
    <property type="match status" value="1"/>
</dbReference>
<dbReference type="EC" id="3.1.1.-" evidence="3"/>
<dbReference type="GO" id="GO:0016787">
    <property type="term" value="F:hydrolase activity"/>
    <property type="evidence" value="ECO:0007669"/>
    <property type="project" value="UniProtKB-KW"/>
</dbReference>
<keyword evidence="2 3" id="KW-0378">Hydrolase</keyword>
<sequence length="474" mass="49337">MSGGRVRGTVRDGVERFLGIPYAGAPIGQRRFAPPEPTAPWSGTRDATAPGATAPQNSYAGAIARILPTVIIPGADFLNVCICTPASRSSEPLPVMVWFHGGSLQHGANALQGYDGGAFARDGIVFVAPNYRLGAEGFSVLEGAPLNLGLADQMAALRWVQAEIHNFGGDPARVTVFGQSAGGNTVAALLAHPDAHLLFGRAIIQSGPLSAETPDRAGKITRLMAEDLKAAATRDAFMNFSPDELLGAQARVTAGGTPITGGAGFALAVGGGLVPASPQDALEGGAGAGIPLLIGTTADESRLWLVPSGLVRRLNRLHLAVARRKAGISASAVRLFRRNRPDSPIGEILGALATDKLLRVPANQLADARLARGAATYVYEFAWPSPVEQLRAAHAVELGFVFDGLSSPDSIGLAGIGAPQELATDMHRAWVDFAVFGAPGWEAWSARRPVKMFDGGANPVVSAPREDERLALTP</sequence>
<reference evidence="6 7" key="1">
    <citation type="submission" date="2018-05" db="EMBL/GenBank/DDBJ databases">
        <title>Genetic diversity of glacier-inhabiting Cryobacterium bacteria in China and description of Cryobacterium mengkeensis sp. nov. and Arthrobacter glacialis sp. nov.</title>
        <authorList>
            <person name="Liu Q."/>
            <person name="Xin Y.-H."/>
        </authorList>
    </citation>
    <scope>NUCLEOTIDE SEQUENCE [LARGE SCALE GENOMIC DNA]</scope>
    <source>
        <strain evidence="6 7">LI2</strain>
    </source>
</reference>
<evidence type="ECO:0000256" key="2">
    <source>
        <dbReference type="ARBA" id="ARBA00022801"/>
    </source>
</evidence>
<dbReference type="SUPFAM" id="SSF53474">
    <property type="entry name" value="alpha/beta-Hydrolases"/>
    <property type="match status" value="1"/>
</dbReference>
<dbReference type="InterPro" id="IPR002018">
    <property type="entry name" value="CarbesteraseB"/>
</dbReference>
<organism evidence="6 7">
    <name type="scientific">Arthrobacter livingstonensis</name>
    <dbReference type="NCBI Taxonomy" id="670078"/>
    <lineage>
        <taxon>Bacteria</taxon>
        <taxon>Bacillati</taxon>
        <taxon>Actinomycetota</taxon>
        <taxon>Actinomycetes</taxon>
        <taxon>Micrococcales</taxon>
        <taxon>Micrococcaceae</taxon>
        <taxon>Arthrobacter</taxon>
    </lineage>
</organism>
<dbReference type="InterPro" id="IPR019826">
    <property type="entry name" value="Carboxylesterase_B_AS"/>
</dbReference>
<evidence type="ECO:0000256" key="4">
    <source>
        <dbReference type="SAM" id="MobiDB-lite"/>
    </source>
</evidence>
<comment type="caution">
    <text evidence="6">The sequence shown here is derived from an EMBL/GenBank/DDBJ whole genome shotgun (WGS) entry which is preliminary data.</text>
</comment>
<dbReference type="Gene3D" id="3.40.50.1820">
    <property type="entry name" value="alpha/beta hydrolase"/>
    <property type="match status" value="1"/>
</dbReference>
<dbReference type="RefSeq" id="WP_110499925.1">
    <property type="nucleotide sequence ID" value="NZ_QJVD01000004.1"/>
</dbReference>
<accession>A0A2V5LFQ8</accession>
<gene>
    <name evidence="6" type="ORF">CVV68_05045</name>
</gene>
<dbReference type="InterPro" id="IPR050309">
    <property type="entry name" value="Type-B_Carboxylest/Lipase"/>
</dbReference>
<name>A0A2V5LFQ8_9MICC</name>
<evidence type="ECO:0000259" key="5">
    <source>
        <dbReference type="Pfam" id="PF00135"/>
    </source>
</evidence>
<protein>
    <recommendedName>
        <fullName evidence="3">Carboxylic ester hydrolase</fullName>
        <ecNumber evidence="3">3.1.1.-</ecNumber>
    </recommendedName>
</protein>
<evidence type="ECO:0000313" key="6">
    <source>
        <dbReference type="EMBL" id="PYI68673.1"/>
    </source>
</evidence>
<dbReference type="Pfam" id="PF00135">
    <property type="entry name" value="COesterase"/>
    <property type="match status" value="1"/>
</dbReference>
<evidence type="ECO:0000313" key="7">
    <source>
        <dbReference type="Proteomes" id="UP000247832"/>
    </source>
</evidence>
<dbReference type="EMBL" id="QJVD01000004">
    <property type="protein sequence ID" value="PYI68673.1"/>
    <property type="molecule type" value="Genomic_DNA"/>
</dbReference>
<dbReference type="OrthoDB" id="3199405at2"/>
<proteinExistence type="inferred from homology"/>
<dbReference type="PROSITE" id="PS00122">
    <property type="entry name" value="CARBOXYLESTERASE_B_1"/>
    <property type="match status" value="1"/>
</dbReference>
<keyword evidence="7" id="KW-1185">Reference proteome</keyword>
<comment type="similarity">
    <text evidence="1 3">Belongs to the type-B carboxylesterase/lipase family.</text>
</comment>
<dbReference type="InterPro" id="IPR029058">
    <property type="entry name" value="AB_hydrolase_fold"/>
</dbReference>
<feature type="region of interest" description="Disordered" evidence="4">
    <location>
        <begin position="28"/>
        <end position="54"/>
    </location>
</feature>
<evidence type="ECO:0000256" key="1">
    <source>
        <dbReference type="ARBA" id="ARBA00005964"/>
    </source>
</evidence>
<dbReference type="AlphaFoldDB" id="A0A2V5LFQ8"/>
<feature type="domain" description="Carboxylesterase type B" evidence="5">
    <location>
        <begin position="2"/>
        <end position="440"/>
    </location>
</feature>